<proteinExistence type="predicted"/>
<dbReference type="CDD" id="cd01650">
    <property type="entry name" value="RT_nLTR_like"/>
    <property type="match status" value="1"/>
</dbReference>
<dbReference type="Proteomes" id="UP001347796">
    <property type="component" value="Unassembled WGS sequence"/>
</dbReference>
<evidence type="ECO:0000313" key="3">
    <source>
        <dbReference type="Proteomes" id="UP001347796"/>
    </source>
</evidence>
<dbReference type="Pfam" id="PF03372">
    <property type="entry name" value="Exo_endo_phos"/>
    <property type="match status" value="1"/>
</dbReference>
<dbReference type="InterPro" id="IPR036691">
    <property type="entry name" value="Endo/exonu/phosph_ase_sf"/>
</dbReference>
<dbReference type="InterPro" id="IPR005135">
    <property type="entry name" value="Endo/exonuclease/phosphatase"/>
</dbReference>
<comment type="caution">
    <text evidence="2">The sequence shown here is derived from an EMBL/GenBank/DDBJ whole genome shotgun (WGS) entry which is preliminary data.</text>
</comment>
<dbReference type="PROSITE" id="PS50878">
    <property type="entry name" value="RT_POL"/>
    <property type="match status" value="1"/>
</dbReference>
<dbReference type="PANTHER" id="PTHR31635:SF196">
    <property type="entry name" value="REVERSE TRANSCRIPTASE DOMAIN-CONTAINING PROTEIN-RELATED"/>
    <property type="match status" value="1"/>
</dbReference>
<dbReference type="Pfam" id="PF13966">
    <property type="entry name" value="zf-RVT"/>
    <property type="match status" value="1"/>
</dbReference>
<feature type="domain" description="Reverse transcriptase" evidence="1">
    <location>
        <begin position="465"/>
        <end position="737"/>
    </location>
</feature>
<dbReference type="SUPFAM" id="SSF56672">
    <property type="entry name" value="DNA/RNA polymerases"/>
    <property type="match status" value="1"/>
</dbReference>
<dbReference type="EMBL" id="JAZGQO010000033">
    <property type="protein sequence ID" value="KAK6165076.1"/>
    <property type="molecule type" value="Genomic_DNA"/>
</dbReference>
<sequence>MNDLKLRKADIIYLQETHIGNISEGIKLERLGNFKAFWSFGAINQYGVGILINKNINFNLIKFDYDFAGRMLCLDVLISSVKFRFLNIYAPVVVTERREFFNYIYKFCLTSSILCLGGDFNCILSLRDKIGGNPDSGREGYIQLNKIIVDFNLLDVYRHLHPQGNVTTWRGVGVSTRIDRLYFSARFANSFNCYSIFPCSFSDHDYIFCTVSLNDELNIGPGFWKFNNSILDREEFVSSFREFWVSYSLDVEISLAWWEQAKLDIKSFVIAYCKHKVKLETHERRLLECRYNSLLLAESRDPGVYIDQVKAVKKELSNLCLARDRGNLIRAKAQYLENNETPSKYFIQKEHIRGNDKVIRCLEDTDSTLFKDTNNIKRIARSFYSNLFTSEPIDAEISDDFLSGLPQLSEESRDLCDGEISFSDVKFAVSNFKSHRSPGGDGLSREFYFTFIDILGPILVKLYNQCFEQGTLTNSQKSCIITLICKDKNNAKNMKFWRPISLLNVDYKILSKIIQMRLSAVLSEVVHPDQTCSVPGRRISDNLHLIRNIIDYINQKKISCALVNIDSAKAFDRVDHSFLFKCLQNYNFGSSFIKWVRLLYSDISSSVLINGFISDPFPVTRSVRQGCSLSPLLYVLVLEPFLIKIRNDLLINGLKLPGCSEEARVVAYADDVTGVCVDSESVKRLLEIYELFGKGSGAQLNKLKTKVLTFGDRWDKINGNEFGVAWPLSQKILGVQFGRDITLDDNWSKILNSYISVLRSYDDREFSLLGKSTIARTFAASKLWYVGTIIDLPAYLLKSFNSYMFKFIWGTKRFEPLKRSVLYCDKEEGGLKVVHILCKLYSFRLLHLNNMMCSTDRSKWFYFARYWLGFSLRGHNSSFGSNQLPHSDVIPSFYKGCLNIFKYFIKLFPDFDFSVPHSSKEFYSLLLTTCTTHNTVQDVMPNIDFELVWRNVNKNFIDPKDRSLAWRLAHDIVPTMWTLYCRHHSLQTKCIFCNCVESVEHLFYTCSTVAPIWEVIKTWVSAITLYKVTLNFKLIRFLILPKLNRYKEDVILLIINMAKRVIWLNRNDCKFRYKTVSSNVIICQFLERLRFRILVDRHRLSANEFYKYWLESDIFCCLDHNDKLIFSF</sequence>
<dbReference type="InterPro" id="IPR026960">
    <property type="entry name" value="RVT-Znf"/>
</dbReference>
<dbReference type="GO" id="GO:0003824">
    <property type="term" value="F:catalytic activity"/>
    <property type="evidence" value="ECO:0007669"/>
    <property type="project" value="InterPro"/>
</dbReference>
<evidence type="ECO:0000313" key="2">
    <source>
        <dbReference type="EMBL" id="KAK6165076.1"/>
    </source>
</evidence>
<dbReference type="SUPFAM" id="SSF56219">
    <property type="entry name" value="DNase I-like"/>
    <property type="match status" value="1"/>
</dbReference>
<dbReference type="Pfam" id="PF00078">
    <property type="entry name" value="RVT_1"/>
    <property type="match status" value="1"/>
</dbReference>
<evidence type="ECO:0000259" key="1">
    <source>
        <dbReference type="PROSITE" id="PS50878"/>
    </source>
</evidence>
<dbReference type="InterPro" id="IPR000477">
    <property type="entry name" value="RT_dom"/>
</dbReference>
<organism evidence="2 3">
    <name type="scientific">Patella caerulea</name>
    <name type="common">Rayed Mediterranean limpet</name>
    <dbReference type="NCBI Taxonomy" id="87958"/>
    <lineage>
        <taxon>Eukaryota</taxon>
        <taxon>Metazoa</taxon>
        <taxon>Spiralia</taxon>
        <taxon>Lophotrochozoa</taxon>
        <taxon>Mollusca</taxon>
        <taxon>Gastropoda</taxon>
        <taxon>Patellogastropoda</taxon>
        <taxon>Patelloidea</taxon>
        <taxon>Patellidae</taxon>
        <taxon>Patella</taxon>
    </lineage>
</organism>
<keyword evidence="3" id="KW-1185">Reference proteome</keyword>
<dbReference type="PANTHER" id="PTHR31635">
    <property type="entry name" value="REVERSE TRANSCRIPTASE DOMAIN-CONTAINING PROTEIN-RELATED"/>
    <property type="match status" value="1"/>
</dbReference>
<dbReference type="CDD" id="cd09076">
    <property type="entry name" value="L1-EN"/>
    <property type="match status" value="1"/>
</dbReference>
<dbReference type="AlphaFoldDB" id="A0AAN8FZK4"/>
<accession>A0AAN8FZK4</accession>
<protein>
    <recommendedName>
        <fullName evidence="1">Reverse transcriptase domain-containing protein</fullName>
    </recommendedName>
</protein>
<gene>
    <name evidence="2" type="ORF">SNE40_023679</name>
</gene>
<dbReference type="Gene3D" id="3.60.10.10">
    <property type="entry name" value="Endonuclease/exonuclease/phosphatase"/>
    <property type="match status" value="1"/>
</dbReference>
<dbReference type="InterPro" id="IPR043502">
    <property type="entry name" value="DNA/RNA_pol_sf"/>
</dbReference>
<reference evidence="2 3" key="1">
    <citation type="submission" date="2024-01" db="EMBL/GenBank/DDBJ databases">
        <title>The genome of the rayed Mediterranean limpet Patella caerulea (Linnaeus, 1758).</title>
        <authorList>
            <person name="Anh-Thu Weber A."/>
            <person name="Halstead-Nussloch G."/>
        </authorList>
    </citation>
    <scope>NUCLEOTIDE SEQUENCE [LARGE SCALE GENOMIC DNA]</scope>
    <source>
        <strain evidence="2">AATW-2023a</strain>
        <tissue evidence="2">Whole specimen</tissue>
    </source>
</reference>
<name>A0AAN8FZK4_PATCE</name>